<organism evidence="2 3">
    <name type="scientific">Linum tenue</name>
    <dbReference type="NCBI Taxonomy" id="586396"/>
    <lineage>
        <taxon>Eukaryota</taxon>
        <taxon>Viridiplantae</taxon>
        <taxon>Streptophyta</taxon>
        <taxon>Embryophyta</taxon>
        <taxon>Tracheophyta</taxon>
        <taxon>Spermatophyta</taxon>
        <taxon>Magnoliopsida</taxon>
        <taxon>eudicotyledons</taxon>
        <taxon>Gunneridae</taxon>
        <taxon>Pentapetalae</taxon>
        <taxon>rosids</taxon>
        <taxon>fabids</taxon>
        <taxon>Malpighiales</taxon>
        <taxon>Linaceae</taxon>
        <taxon>Linum</taxon>
    </lineage>
</organism>
<comment type="caution">
    <text evidence="2">The sequence shown here is derived from an EMBL/GenBank/DDBJ whole genome shotgun (WGS) entry which is preliminary data.</text>
</comment>
<feature type="compositionally biased region" description="Polar residues" evidence="1">
    <location>
        <begin position="70"/>
        <end position="86"/>
    </location>
</feature>
<dbReference type="EMBL" id="CAMGYJ010000011">
    <property type="protein sequence ID" value="CAI0627318.1"/>
    <property type="molecule type" value="Genomic_DNA"/>
</dbReference>
<proteinExistence type="predicted"/>
<feature type="compositionally biased region" description="Pro residues" evidence="1">
    <location>
        <begin position="114"/>
        <end position="124"/>
    </location>
</feature>
<feature type="region of interest" description="Disordered" evidence="1">
    <location>
        <begin position="1"/>
        <end position="37"/>
    </location>
</feature>
<dbReference type="AlphaFoldDB" id="A0AAV0S2C1"/>
<feature type="compositionally biased region" description="Pro residues" evidence="1">
    <location>
        <begin position="215"/>
        <end position="229"/>
    </location>
</feature>
<protein>
    <submittedName>
        <fullName evidence="2">Uncharacterized protein</fullName>
    </submittedName>
</protein>
<feature type="region of interest" description="Disordered" evidence="1">
    <location>
        <begin position="202"/>
        <end position="240"/>
    </location>
</feature>
<dbReference type="Proteomes" id="UP001154282">
    <property type="component" value="Unassembled WGS sequence"/>
</dbReference>
<gene>
    <name evidence="2" type="ORF">LITE_LOCUS51225</name>
</gene>
<evidence type="ECO:0000256" key="1">
    <source>
        <dbReference type="SAM" id="MobiDB-lite"/>
    </source>
</evidence>
<feature type="compositionally biased region" description="Pro residues" evidence="1">
    <location>
        <begin position="157"/>
        <end position="170"/>
    </location>
</feature>
<reference evidence="2" key="1">
    <citation type="submission" date="2022-08" db="EMBL/GenBank/DDBJ databases">
        <authorList>
            <person name="Gutierrez-Valencia J."/>
        </authorList>
    </citation>
    <scope>NUCLEOTIDE SEQUENCE</scope>
</reference>
<evidence type="ECO:0000313" key="2">
    <source>
        <dbReference type="EMBL" id="CAI0627318.1"/>
    </source>
</evidence>
<feature type="compositionally biased region" description="Low complexity" evidence="1">
    <location>
        <begin position="287"/>
        <end position="299"/>
    </location>
</feature>
<keyword evidence="3" id="KW-1185">Reference proteome</keyword>
<name>A0AAV0S2C1_9ROSI</name>
<feature type="region of interest" description="Disordered" evidence="1">
    <location>
        <begin position="272"/>
        <end position="321"/>
    </location>
</feature>
<accession>A0AAV0S2C1</accession>
<evidence type="ECO:0000313" key="3">
    <source>
        <dbReference type="Proteomes" id="UP001154282"/>
    </source>
</evidence>
<sequence>MASSTASVPGSKAKAKHKNAAETRGDPGWNHGIDLDDFPKTASKVFEMLNDIVEKVGEENVVQNQFPLPTSHCRQSFRDPSSSPASATHLPLRDPSSSPASATHLPLPDSSSPPSVPTPNPPGDGQPATTKTLCRSPPPFSNPATTKTPCRASASPNPLPPAPRPLRLPAPLPRHPLQLFLLLSNAFTSSLTSSLNATGQNPLLLNLPDQATTSPPSPFAQSTPPPDTPPGLESPSRVPAPLSSISRSLLVLGKLSSNPNTQVLDIASNASEAGTPIVSGGDETIGTTSTPNPTSESSNGAAAPAAPTGVMDSGQPTRSNEVNVLDTSGLKSDVWSHFNRILKDGVLKAECIRSSNL</sequence>
<feature type="region of interest" description="Disordered" evidence="1">
    <location>
        <begin position="70"/>
        <end position="170"/>
    </location>
</feature>